<proteinExistence type="predicted"/>
<sequence length="93" mass="10911">MITGSAVVLIYIRNFSRHRLRFSWGWSPGRLKNRFLDQFSNHSLDGNSFSLVLFASDSTYRRILNKSQLHLYSKEGKLWTINKFRATLPGKNF</sequence>
<evidence type="ECO:0000313" key="1">
    <source>
        <dbReference type="EMBL" id="RHX86566.1"/>
    </source>
</evidence>
<dbReference type="EMBL" id="QHCS01000002">
    <property type="protein sequence ID" value="RHX86566.1"/>
    <property type="molecule type" value="Genomic_DNA"/>
</dbReference>
<accession>A0A8B3CQX5</accession>
<protein>
    <submittedName>
        <fullName evidence="1">Uncharacterized protein</fullName>
    </submittedName>
</protein>
<reference evidence="2" key="1">
    <citation type="submission" date="2018-05" db="EMBL/GenBank/DDBJ databases">
        <title>Leptospira yasudae sp. nov. and Leptospira stimsonii sp. nov., two pathogenic species of the genus Leptospira isolated from environmental sources.</title>
        <authorList>
            <person name="Casanovas-Massana A."/>
            <person name="Hamond C."/>
            <person name="Santos L.A."/>
            <person name="Hacker K.P."/>
            <person name="Balassiano I."/>
            <person name="Medeiros M.A."/>
            <person name="Reis M.G."/>
            <person name="Ko A.I."/>
            <person name="Wunder E.A."/>
        </authorList>
    </citation>
    <scope>NUCLEOTIDE SEQUENCE [LARGE SCALE GENOMIC DNA]</scope>
    <source>
        <strain evidence="2">AMB6-RJ</strain>
    </source>
</reference>
<gene>
    <name evidence="1" type="ORF">DLM78_12280</name>
</gene>
<name>A0A8B3CQX5_9LEPT</name>
<dbReference type="AlphaFoldDB" id="A0A8B3CQX5"/>
<comment type="caution">
    <text evidence="1">The sequence shown here is derived from an EMBL/GenBank/DDBJ whole genome shotgun (WGS) entry which is preliminary data.</text>
</comment>
<organism evidence="1 2">
    <name type="scientific">Leptospira stimsonii</name>
    <dbReference type="NCBI Taxonomy" id="2202203"/>
    <lineage>
        <taxon>Bacteria</taxon>
        <taxon>Pseudomonadati</taxon>
        <taxon>Spirochaetota</taxon>
        <taxon>Spirochaetia</taxon>
        <taxon>Leptospirales</taxon>
        <taxon>Leptospiraceae</taxon>
        <taxon>Leptospira</taxon>
    </lineage>
</organism>
<dbReference type="Proteomes" id="UP000266669">
    <property type="component" value="Unassembled WGS sequence"/>
</dbReference>
<evidence type="ECO:0000313" key="2">
    <source>
        <dbReference type="Proteomes" id="UP000266669"/>
    </source>
</evidence>